<dbReference type="GO" id="GO:0012505">
    <property type="term" value="C:endomembrane system"/>
    <property type="evidence" value="ECO:0007669"/>
    <property type="project" value="UniProtKB-SubCell"/>
</dbReference>
<evidence type="ECO:0000259" key="8">
    <source>
        <dbReference type="Pfam" id="PF04116"/>
    </source>
</evidence>
<dbReference type="Proteomes" id="UP000076661">
    <property type="component" value="Unassembled WGS sequence"/>
</dbReference>
<evidence type="ECO:0000256" key="4">
    <source>
        <dbReference type="ARBA" id="ARBA00023002"/>
    </source>
</evidence>
<accession>A0A167NSX0</accession>
<comment type="caution">
    <text evidence="9">The sequence shown here is derived from an EMBL/GenBank/DDBJ whole genome shotgun (WGS) entry which is preliminary data.</text>
</comment>
<dbReference type="InterPro" id="IPR051689">
    <property type="entry name" value="Sterol_desaturase/TMEM195"/>
</dbReference>
<dbReference type="Pfam" id="PF04116">
    <property type="entry name" value="FA_hydroxylase"/>
    <property type="match status" value="1"/>
</dbReference>
<feature type="transmembrane region" description="Helical" evidence="7">
    <location>
        <begin position="151"/>
        <end position="177"/>
    </location>
</feature>
<dbReference type="RefSeq" id="WP_063380328.1">
    <property type="nucleotide sequence ID" value="NZ_AUXX01000008.1"/>
</dbReference>
<reference evidence="9 10" key="1">
    <citation type="submission" date="2013-07" db="EMBL/GenBank/DDBJ databases">
        <title>Comparative Genomic and Metabolomic Analysis of Twelve Strains of Pseudoalteromonas luteoviolacea.</title>
        <authorList>
            <person name="Vynne N.G."/>
            <person name="Mansson M."/>
            <person name="Gram L."/>
        </authorList>
    </citation>
    <scope>NUCLEOTIDE SEQUENCE [LARGE SCALE GENOMIC DNA]</scope>
    <source>
        <strain evidence="9 10">S4060-1</strain>
    </source>
</reference>
<gene>
    <name evidence="9" type="ORF">N478_13830</name>
</gene>
<dbReference type="EMBL" id="AUXX01000008">
    <property type="protein sequence ID" value="KZN68739.1"/>
    <property type="molecule type" value="Genomic_DNA"/>
</dbReference>
<feature type="transmembrane region" description="Helical" evidence="7">
    <location>
        <begin position="53"/>
        <end position="81"/>
    </location>
</feature>
<comment type="subcellular location">
    <subcellularLocation>
        <location evidence="1">Endomembrane system</location>
        <topology evidence="1">Multi-pass membrane protein</topology>
    </subcellularLocation>
</comment>
<dbReference type="GO" id="GO:0016020">
    <property type="term" value="C:membrane"/>
    <property type="evidence" value="ECO:0007669"/>
    <property type="project" value="GOC"/>
</dbReference>
<dbReference type="PANTHER" id="PTHR21624:SF1">
    <property type="entry name" value="ALKYLGLYCEROL MONOOXYGENASE"/>
    <property type="match status" value="1"/>
</dbReference>
<keyword evidence="2 7" id="KW-0812">Transmembrane</keyword>
<dbReference type="GO" id="GO:0006643">
    <property type="term" value="P:membrane lipid metabolic process"/>
    <property type="evidence" value="ECO:0007669"/>
    <property type="project" value="TreeGrafter"/>
</dbReference>
<feature type="transmembrane region" description="Helical" evidence="7">
    <location>
        <begin position="23"/>
        <end position="41"/>
    </location>
</feature>
<evidence type="ECO:0000313" key="10">
    <source>
        <dbReference type="Proteomes" id="UP000076661"/>
    </source>
</evidence>
<evidence type="ECO:0000256" key="1">
    <source>
        <dbReference type="ARBA" id="ARBA00004127"/>
    </source>
</evidence>
<dbReference type="GO" id="GO:0050479">
    <property type="term" value="F:glyceryl-ether monooxygenase activity"/>
    <property type="evidence" value="ECO:0007669"/>
    <property type="project" value="TreeGrafter"/>
</dbReference>
<dbReference type="GO" id="GO:0005506">
    <property type="term" value="F:iron ion binding"/>
    <property type="evidence" value="ECO:0007669"/>
    <property type="project" value="InterPro"/>
</dbReference>
<sequence length="300" mass="35209">MDILTMPFSVDDIWWLEAFIDDWFFVIALALFFIELLRYAFKKQITKNLLGDSITNFVTLGLFMLLVSFVALAYIAVFFFVYDNFKLVELPPTLWTIGCCIILADLAYYWEHRFLHKNGFAWATHTVHHSSPHFNISVAYRHGPLDWLFPLFFYLPLALLGFHPFIILLAEVIVQVYQTLLHTETVKKLPRPIEAIFNTPSHHRVHHARNTQYLDKNYAGIFIIWDRLFGTFAKEDEKVKYGVYPQLNSVNPIKVFFSGYVKLAQQIGMISNWSDKFKLLYKPPIWAWQQTQQKKNTKSG</sequence>
<dbReference type="AlphaFoldDB" id="A0A167NSX0"/>
<feature type="domain" description="Fatty acid hydroxylase" evidence="8">
    <location>
        <begin position="99"/>
        <end position="231"/>
    </location>
</feature>
<keyword evidence="5" id="KW-0443">Lipid metabolism</keyword>
<evidence type="ECO:0000256" key="3">
    <source>
        <dbReference type="ARBA" id="ARBA00022989"/>
    </source>
</evidence>
<dbReference type="InterPro" id="IPR006694">
    <property type="entry name" value="Fatty_acid_hydroxylase"/>
</dbReference>
<organism evidence="9 10">
    <name type="scientific">Pseudoalteromonas luteoviolacea S4060-1</name>
    <dbReference type="NCBI Taxonomy" id="1365257"/>
    <lineage>
        <taxon>Bacteria</taxon>
        <taxon>Pseudomonadati</taxon>
        <taxon>Pseudomonadota</taxon>
        <taxon>Gammaproteobacteria</taxon>
        <taxon>Alteromonadales</taxon>
        <taxon>Pseudoalteromonadaceae</taxon>
        <taxon>Pseudoalteromonas</taxon>
    </lineage>
</organism>
<name>A0A167NSX0_9GAMM</name>
<evidence type="ECO:0000256" key="5">
    <source>
        <dbReference type="ARBA" id="ARBA00023098"/>
    </source>
</evidence>
<keyword evidence="4" id="KW-0560">Oxidoreductase</keyword>
<keyword evidence="3 7" id="KW-1133">Transmembrane helix</keyword>
<evidence type="ECO:0000256" key="2">
    <source>
        <dbReference type="ARBA" id="ARBA00022692"/>
    </source>
</evidence>
<dbReference type="PATRIC" id="fig|1365257.3.peg.1167"/>
<evidence type="ECO:0000256" key="6">
    <source>
        <dbReference type="ARBA" id="ARBA00023136"/>
    </source>
</evidence>
<protein>
    <recommendedName>
        <fullName evidence="8">Fatty acid hydroxylase domain-containing protein</fullName>
    </recommendedName>
</protein>
<evidence type="ECO:0000256" key="7">
    <source>
        <dbReference type="SAM" id="Phobius"/>
    </source>
</evidence>
<keyword evidence="6 7" id="KW-0472">Membrane</keyword>
<dbReference type="GO" id="GO:0008610">
    <property type="term" value="P:lipid biosynthetic process"/>
    <property type="evidence" value="ECO:0007669"/>
    <property type="project" value="InterPro"/>
</dbReference>
<proteinExistence type="predicted"/>
<evidence type="ECO:0000313" key="9">
    <source>
        <dbReference type="EMBL" id="KZN68739.1"/>
    </source>
</evidence>
<dbReference type="PANTHER" id="PTHR21624">
    <property type="entry name" value="STEROL DESATURASE-RELATED PROTEIN"/>
    <property type="match status" value="1"/>
</dbReference>